<organism evidence="1 2">
    <name type="scientific">Schumannella soli</name>
    <dbReference type="NCBI Taxonomy" id="2590779"/>
    <lineage>
        <taxon>Bacteria</taxon>
        <taxon>Bacillati</taxon>
        <taxon>Actinomycetota</taxon>
        <taxon>Actinomycetes</taxon>
        <taxon>Micrococcales</taxon>
        <taxon>Microbacteriaceae</taxon>
        <taxon>Schumannella</taxon>
    </lineage>
</organism>
<sequence>MVSFADKPLLDVTTVAEWEAWLEANQQNQDGVRVRIRKKAAVDPGLDYEEAVLAALCFGWIDGQTGAHDEQFRVQAFTPRRRASPWSQVNVERVEALIAEGRMREGGHAEIARAKADGRWDAAYRQKGAELPDDLAAAIAANPAAAEFFATLTKQNRFAFIFRLSTVRTPENRAKRIADFVAKLARGEAFH</sequence>
<comment type="caution">
    <text evidence="1">The sequence shown here is derived from an EMBL/GenBank/DDBJ whole genome shotgun (WGS) entry which is preliminary data.</text>
</comment>
<name>A0A506Y585_9MICO</name>
<dbReference type="OrthoDB" id="9796999at2"/>
<protein>
    <submittedName>
        <fullName evidence="1">Bacteriocin-protection protein, YdeI/OmpD-associated family</fullName>
    </submittedName>
</protein>
<keyword evidence="2" id="KW-1185">Reference proteome</keyword>
<dbReference type="Proteomes" id="UP000316252">
    <property type="component" value="Unassembled WGS sequence"/>
</dbReference>
<dbReference type="Pfam" id="PF13376">
    <property type="entry name" value="OmdA"/>
    <property type="match status" value="1"/>
</dbReference>
<accession>A0A506Y585</accession>
<evidence type="ECO:0000313" key="1">
    <source>
        <dbReference type="EMBL" id="TPW77766.1"/>
    </source>
</evidence>
<dbReference type="EMBL" id="VHQG01000001">
    <property type="protein sequence ID" value="TPW77766.1"/>
    <property type="molecule type" value="Genomic_DNA"/>
</dbReference>
<dbReference type="RefSeq" id="WP_141162293.1">
    <property type="nucleotide sequence ID" value="NZ_VHQG01000001.1"/>
</dbReference>
<evidence type="ECO:0000313" key="2">
    <source>
        <dbReference type="Proteomes" id="UP000316252"/>
    </source>
</evidence>
<gene>
    <name evidence="1" type="ORF">FJ657_03710</name>
</gene>
<dbReference type="AlphaFoldDB" id="A0A506Y585"/>
<reference evidence="1 2" key="1">
    <citation type="submission" date="2019-06" db="EMBL/GenBank/DDBJ databases">
        <authorList>
            <person name="Li F."/>
        </authorList>
    </citation>
    <scope>NUCLEOTIDE SEQUENCE [LARGE SCALE GENOMIC DNA]</scope>
    <source>
        <strain evidence="1 2">10F1D-1</strain>
    </source>
</reference>
<proteinExistence type="predicted"/>